<sequence length="147" mass="16410">MAKGTILHDTDTLTVTVPMTFKKRGGRKLVIAPNGADAWAPPRARIDNTMVKALARAHRWKKLLDTGDYPTVQDLAGAEKINPSYIARILRLTLLAPDIVDAILDGRQPAGLQLDDLLAPFPVEWEAQERRFAFLHLKVPRRISPEI</sequence>
<protein>
    <recommendedName>
        <fullName evidence="3">LacI family transcriptional regulator</fullName>
    </recommendedName>
</protein>
<name>A0ABW0F7X7_9HYPH</name>
<keyword evidence="2" id="KW-1185">Reference proteome</keyword>
<evidence type="ECO:0000313" key="2">
    <source>
        <dbReference type="Proteomes" id="UP001595976"/>
    </source>
</evidence>
<comment type="caution">
    <text evidence="1">The sequence shown here is derived from an EMBL/GenBank/DDBJ whole genome shotgun (WGS) entry which is preliminary data.</text>
</comment>
<gene>
    <name evidence="1" type="ORF">ACFPK2_18845</name>
</gene>
<dbReference type="SUPFAM" id="SSF109709">
    <property type="entry name" value="KorB DNA-binding domain-like"/>
    <property type="match status" value="1"/>
</dbReference>
<dbReference type="Proteomes" id="UP001595976">
    <property type="component" value="Unassembled WGS sequence"/>
</dbReference>
<proteinExistence type="predicted"/>
<evidence type="ECO:0000313" key="1">
    <source>
        <dbReference type="EMBL" id="MFC5295053.1"/>
    </source>
</evidence>
<dbReference type="EMBL" id="JBHSLI010000008">
    <property type="protein sequence ID" value="MFC5295053.1"/>
    <property type="molecule type" value="Genomic_DNA"/>
</dbReference>
<dbReference type="RefSeq" id="WP_260349133.1">
    <property type="nucleotide sequence ID" value="NZ_JAOAOS010000008.1"/>
</dbReference>
<organism evidence="1 2">
    <name type="scientific">Bosea minatitlanensis</name>
    <dbReference type="NCBI Taxonomy" id="128782"/>
    <lineage>
        <taxon>Bacteria</taxon>
        <taxon>Pseudomonadati</taxon>
        <taxon>Pseudomonadota</taxon>
        <taxon>Alphaproteobacteria</taxon>
        <taxon>Hyphomicrobiales</taxon>
        <taxon>Boseaceae</taxon>
        <taxon>Bosea</taxon>
    </lineage>
</organism>
<evidence type="ECO:0008006" key="3">
    <source>
        <dbReference type="Google" id="ProtNLM"/>
    </source>
</evidence>
<accession>A0ABW0F7X7</accession>
<reference evidence="2" key="1">
    <citation type="journal article" date="2019" name="Int. J. Syst. Evol. Microbiol.">
        <title>The Global Catalogue of Microorganisms (GCM) 10K type strain sequencing project: providing services to taxonomists for standard genome sequencing and annotation.</title>
        <authorList>
            <consortium name="The Broad Institute Genomics Platform"/>
            <consortium name="The Broad Institute Genome Sequencing Center for Infectious Disease"/>
            <person name="Wu L."/>
            <person name="Ma J."/>
        </authorList>
    </citation>
    <scope>NUCLEOTIDE SEQUENCE [LARGE SCALE GENOMIC DNA]</scope>
    <source>
        <strain evidence="2">CGMCC 1.15643</strain>
    </source>
</reference>